<protein>
    <recommendedName>
        <fullName evidence="2">DUF4367 domain-containing protein</fullName>
    </recommendedName>
</protein>
<dbReference type="PROSITE" id="PS51257">
    <property type="entry name" value="PROKAR_LIPOPROTEIN"/>
    <property type="match status" value="1"/>
</dbReference>
<feature type="chain" id="PRO_5002014160" description="DUF4367 domain-containing protein" evidence="1">
    <location>
        <begin position="23"/>
        <end position="382"/>
    </location>
</feature>
<feature type="domain" description="DUF4367" evidence="2">
    <location>
        <begin position="278"/>
        <end position="381"/>
    </location>
</feature>
<dbReference type="Pfam" id="PF14285">
    <property type="entry name" value="DUF4367"/>
    <property type="match status" value="1"/>
</dbReference>
<name>A0A0A3HZ38_9BACL</name>
<dbReference type="EMBL" id="JPVN01000016">
    <property type="protein sequence ID" value="KGR77709.1"/>
    <property type="molecule type" value="Genomic_DNA"/>
</dbReference>
<dbReference type="eggNOG" id="ENOG5030S81">
    <property type="taxonomic scope" value="Bacteria"/>
</dbReference>
<proteinExistence type="predicted"/>
<accession>A0A0A3HZ38</accession>
<dbReference type="Proteomes" id="UP000030416">
    <property type="component" value="Unassembled WGS sequence"/>
</dbReference>
<organism evidence="3 4">
    <name type="scientific">Ureibacillus manganicus DSM 26584</name>
    <dbReference type="NCBI Taxonomy" id="1384049"/>
    <lineage>
        <taxon>Bacteria</taxon>
        <taxon>Bacillati</taxon>
        <taxon>Bacillota</taxon>
        <taxon>Bacilli</taxon>
        <taxon>Bacillales</taxon>
        <taxon>Caryophanaceae</taxon>
        <taxon>Ureibacillus</taxon>
    </lineage>
</organism>
<feature type="signal peptide" evidence="1">
    <location>
        <begin position="1"/>
        <end position="22"/>
    </location>
</feature>
<comment type="caution">
    <text evidence="3">The sequence shown here is derived from an EMBL/GenBank/DDBJ whole genome shotgun (WGS) entry which is preliminary data.</text>
</comment>
<dbReference type="OrthoDB" id="2826849at2"/>
<evidence type="ECO:0000313" key="3">
    <source>
        <dbReference type="EMBL" id="KGR77709.1"/>
    </source>
</evidence>
<evidence type="ECO:0000256" key="1">
    <source>
        <dbReference type="SAM" id="SignalP"/>
    </source>
</evidence>
<keyword evidence="4" id="KW-1185">Reference proteome</keyword>
<dbReference type="PANTHER" id="PTHR37507">
    <property type="entry name" value="SPORULATION PROTEIN YDCC"/>
    <property type="match status" value="1"/>
</dbReference>
<dbReference type="Pfam" id="PF20316">
    <property type="entry name" value="DUF6612"/>
    <property type="match status" value="1"/>
</dbReference>
<dbReference type="InterPro" id="IPR025377">
    <property type="entry name" value="DUF4367"/>
</dbReference>
<sequence>MKKLGFYLASFLLLLVLSACGAKDLDKSEVLAKSIEESTALKSYSIKMDLDIDADGMEQKMSIDGDITHNPDAMYFKMNMEALGMDIISEMYMNKDAAYMSMFGEWLKMDTKELGITSFDQLNEESMEKLKSFTDQFEMTEDDEKYILTLSGNDETYKVLIEDYVSSSMGTDLAANPEMEELLNSIKINQIDLEYHVDKESFIQTTQVFNIDLEMDMEGTKIPLKMKGEATISNINGVDPIEIPQEAIDNAVTEDEMYSGFGSMSVDEIQELSNYVIVEPTNLPEGYVYTEGFFDETMEMAMLSYDKDENNWILVSSNPVEHLSLQDMEGDEIAVRGTTGVLFEMEDYVSISWEEDGLLYEVSASSTELTKEQVLEVVESIQ</sequence>
<evidence type="ECO:0000259" key="2">
    <source>
        <dbReference type="Pfam" id="PF14285"/>
    </source>
</evidence>
<gene>
    <name evidence="3" type="ORF">CD29_13730</name>
</gene>
<dbReference type="AlphaFoldDB" id="A0A0A3HZ38"/>
<dbReference type="RefSeq" id="WP_036187728.1">
    <property type="nucleotide sequence ID" value="NZ_AVDA01000016.1"/>
</dbReference>
<dbReference type="STRING" id="1384049.CD29_13730"/>
<dbReference type="Gene3D" id="2.50.20.20">
    <property type="match status" value="1"/>
</dbReference>
<dbReference type="InterPro" id="IPR052944">
    <property type="entry name" value="Sporulation_related"/>
</dbReference>
<evidence type="ECO:0000313" key="4">
    <source>
        <dbReference type="Proteomes" id="UP000030416"/>
    </source>
</evidence>
<reference evidence="3 4" key="1">
    <citation type="submission" date="2014-02" db="EMBL/GenBank/DDBJ databases">
        <title>Draft genome sequence of Lysinibacillus manganicus DSM 26584T.</title>
        <authorList>
            <person name="Zhang F."/>
            <person name="Wang G."/>
            <person name="Zhang L."/>
        </authorList>
    </citation>
    <scope>NUCLEOTIDE SEQUENCE [LARGE SCALE GENOMIC DNA]</scope>
    <source>
        <strain evidence="3 4">DSM 26584</strain>
    </source>
</reference>
<keyword evidence="1" id="KW-0732">Signal</keyword>
<dbReference type="PANTHER" id="PTHR37507:SF2">
    <property type="entry name" value="SPORULATION PROTEIN YDCC"/>
    <property type="match status" value="1"/>
</dbReference>
<dbReference type="InterPro" id="IPR046720">
    <property type="entry name" value="DUF6612"/>
</dbReference>